<organism evidence="2 3">
    <name type="scientific">Xylocopa violacea</name>
    <name type="common">Violet carpenter bee</name>
    <name type="synonym">Apis violacea</name>
    <dbReference type="NCBI Taxonomy" id="135666"/>
    <lineage>
        <taxon>Eukaryota</taxon>
        <taxon>Metazoa</taxon>
        <taxon>Ecdysozoa</taxon>
        <taxon>Arthropoda</taxon>
        <taxon>Hexapoda</taxon>
        <taxon>Insecta</taxon>
        <taxon>Pterygota</taxon>
        <taxon>Neoptera</taxon>
        <taxon>Endopterygota</taxon>
        <taxon>Hymenoptera</taxon>
        <taxon>Apocrita</taxon>
        <taxon>Aculeata</taxon>
        <taxon>Apoidea</taxon>
        <taxon>Anthophila</taxon>
        <taxon>Apidae</taxon>
        <taxon>Xylocopa</taxon>
        <taxon>Xylocopa</taxon>
    </lineage>
</organism>
<feature type="compositionally biased region" description="Basic and acidic residues" evidence="1">
    <location>
        <begin position="109"/>
        <end position="125"/>
    </location>
</feature>
<feature type="region of interest" description="Disordered" evidence="1">
    <location>
        <begin position="97"/>
        <end position="132"/>
    </location>
</feature>
<keyword evidence="3" id="KW-1185">Reference proteome</keyword>
<dbReference type="Proteomes" id="UP001642520">
    <property type="component" value="Unassembled WGS sequence"/>
</dbReference>
<feature type="region of interest" description="Disordered" evidence="1">
    <location>
        <begin position="1"/>
        <end position="82"/>
    </location>
</feature>
<feature type="compositionally biased region" description="Basic and acidic residues" evidence="1">
    <location>
        <begin position="18"/>
        <end position="39"/>
    </location>
</feature>
<name>A0ABP1NM78_XYLVO</name>
<proteinExistence type="predicted"/>
<feature type="region of interest" description="Disordered" evidence="1">
    <location>
        <begin position="148"/>
        <end position="213"/>
    </location>
</feature>
<evidence type="ECO:0000313" key="2">
    <source>
        <dbReference type="EMBL" id="CAL7942042.1"/>
    </source>
</evidence>
<feature type="compositionally biased region" description="Basic and acidic residues" evidence="1">
    <location>
        <begin position="148"/>
        <end position="173"/>
    </location>
</feature>
<feature type="region of interest" description="Disordered" evidence="1">
    <location>
        <begin position="737"/>
        <end position="806"/>
    </location>
</feature>
<accession>A0ABP1NM78</accession>
<sequence length="806" mass="90472">MQVRRSKEILPVNPGKMGSERGYEPKKEKSSEELSHSREAAFVSSVLAKSESMPVFKSTSSSRDDNDEEHVSLTSESSLARKKKLKMIVARMDPLLSFGSNTSVSTDTSRADRVDEKIEPKKAESEIELPAFQSTINDSQSCAREVKFYEVPENKGSPKVERRSRSSSREPVKPEQTQGNDDLIDIAENPHPSIRSFYWPPTPDREDSSHHYRQQPRITDVDAIMKIDGELAPLQHQLNEIRGKFRALNLTVPSILSQDRYSAQYMPRSNISGYYLHRTETFGRDSNVSDMSRLIPRQQESRGYHGTGYSYPTYNETAPATQDFFSIKESVSRNASVANKNSFQIMVPRECSSRSVGRNTSNEVANWQIQENDSYVSAKNSFFQFGMHNDPSGSLIPSVSSSCYRYPRNRDYRRPHASSYYNELRAGGSNSTYVKHNGMASTSGRPTRQEYRDISEFRKADKILQAELARESNKLTLDTSTVTSNPQIRLININTSMKDHYTDRMIAGRSTSPREAVMAHEISKKDSDSSFDRPQDQTISASLTVIGSDGSSRTRYVNYTRVDSQASLVLSKKDQSVNTLVPDGIQNDFSSKLTKQKVRELDAESSGPNLTEIVRKSVETLLGASESVEIRKSSPRKDLKSIQVAKTNEKVIIVPILFTDGIPEPPKVPLFNFTRSRCHLPKASHHLVKLDKKSSSATQGSVFSANSVESSTFGSSYTNQKLMNRNSGVSMSCVSRTGSSSRCRTTSHVSNPVNAMSDYHHHHHHHSKHRGRHSHSSKAHSEPTKRVTKKVIHGMRSSPEEFLCDT</sequence>
<evidence type="ECO:0000256" key="1">
    <source>
        <dbReference type="SAM" id="MobiDB-lite"/>
    </source>
</evidence>
<dbReference type="EMBL" id="CAXAJV020001292">
    <property type="protein sequence ID" value="CAL7942042.1"/>
    <property type="molecule type" value="Genomic_DNA"/>
</dbReference>
<feature type="compositionally biased region" description="Polar residues" evidence="1">
    <location>
        <begin position="98"/>
        <end position="108"/>
    </location>
</feature>
<comment type="caution">
    <text evidence="2">The sequence shown here is derived from an EMBL/GenBank/DDBJ whole genome shotgun (WGS) entry which is preliminary data.</text>
</comment>
<gene>
    <name evidence="2" type="ORF">XYLVIOL_LOCUS5334</name>
</gene>
<feature type="compositionally biased region" description="Low complexity" evidence="1">
    <location>
        <begin position="737"/>
        <end position="747"/>
    </location>
</feature>
<feature type="compositionally biased region" description="Basic residues" evidence="1">
    <location>
        <begin position="760"/>
        <end position="778"/>
    </location>
</feature>
<reference evidence="2 3" key="1">
    <citation type="submission" date="2024-08" db="EMBL/GenBank/DDBJ databases">
        <authorList>
            <person name="Will J Nash"/>
            <person name="Angela Man"/>
            <person name="Seanna McTaggart"/>
            <person name="Kendall Baker"/>
            <person name="Tom Barker"/>
            <person name="Leah Catchpole"/>
            <person name="Alex Durrant"/>
            <person name="Karim Gharbi"/>
            <person name="Naomi Irish"/>
            <person name="Gemy Kaithakottil"/>
            <person name="Debby Ku"/>
            <person name="Aaliyah Providence"/>
            <person name="Felix Shaw"/>
            <person name="David Swarbreck"/>
            <person name="Chris Watkins"/>
            <person name="Ann M. McCartney"/>
            <person name="Giulio Formenti"/>
            <person name="Alice Mouton"/>
            <person name="Noel Vella"/>
            <person name="Bjorn M von Reumont"/>
            <person name="Adriana Vella"/>
            <person name="Wilfried Haerty"/>
        </authorList>
    </citation>
    <scope>NUCLEOTIDE SEQUENCE [LARGE SCALE GENOMIC DNA]</scope>
</reference>
<evidence type="ECO:0000313" key="3">
    <source>
        <dbReference type="Proteomes" id="UP001642520"/>
    </source>
</evidence>
<protein>
    <submittedName>
        <fullName evidence="2">Uncharacterized protein</fullName>
    </submittedName>
</protein>